<dbReference type="AlphaFoldDB" id="A0A1H4IQ84"/>
<dbReference type="GO" id="GO:0030288">
    <property type="term" value="C:outer membrane-bounded periplasmic space"/>
    <property type="evidence" value="ECO:0007669"/>
    <property type="project" value="TreeGrafter"/>
</dbReference>
<proteinExistence type="predicted"/>
<dbReference type="EMBL" id="FNSL01000001">
    <property type="protein sequence ID" value="SEB35362.1"/>
    <property type="molecule type" value="Genomic_DNA"/>
</dbReference>
<name>A0A1H4IQ84_9HYPH</name>
<dbReference type="PANTHER" id="PTHR30006">
    <property type="entry name" value="THIAMINE-BINDING PERIPLASMIC PROTEIN-RELATED"/>
    <property type="match status" value="1"/>
</dbReference>
<dbReference type="RefSeq" id="WP_090326136.1">
    <property type="nucleotide sequence ID" value="NZ_FNSL01000001.1"/>
</dbReference>
<dbReference type="PANTHER" id="PTHR30006:SF25">
    <property type="entry name" value="PHOSPHOGLYCERATE TRANSPORT REGULATORY PROTEIN PGTC"/>
    <property type="match status" value="1"/>
</dbReference>
<protein>
    <submittedName>
        <fullName evidence="3">Iron(III) transport system substrate-binding protein/two-component system, OmpR family, sensor histidine kinase TctE</fullName>
    </submittedName>
</protein>
<evidence type="ECO:0000313" key="4">
    <source>
        <dbReference type="Proteomes" id="UP000199064"/>
    </source>
</evidence>
<dbReference type="Proteomes" id="UP000199064">
    <property type="component" value="Unassembled WGS sequence"/>
</dbReference>
<keyword evidence="3" id="KW-0418">Kinase</keyword>
<feature type="signal peptide" evidence="2">
    <location>
        <begin position="1"/>
        <end position="19"/>
    </location>
</feature>
<sequence length="360" mass="39353">MRRLITGLFLLLISFAPVAGMAEDTLFEATGEGSETLVIGSVTDLVFIEPLIREFQRANPSTAVVYRQMTSLDLYATVAEACEAGTFFADTVISSAIPEQVRLVNDGCSEPFRFSLPPDLPDWASWRNELVGLTFEPAVIVYDRQGLRPGEVPRNRFELVDLLRQTERFRGRIGTYDIESSGVGYIFAFEDAAQASTWGRLLESLGQNQAKLFCCSSEVIDGVRTGRLVLGYNVLGSYALARQEEDPRIGIIFPSDYTLALSRAAFVSRHARNKRAANALIALALTDTGQRLLSGPSRLFSSLNGPEMLNLIDTGSGPTAGEAAFRPIALSPALLVGLDQAKRRAFLDQWRKSFQAGGGE</sequence>
<keyword evidence="4" id="KW-1185">Reference proteome</keyword>
<accession>A0A1H4IQ84</accession>
<gene>
    <name evidence="3" type="ORF">SAMN05216452_0244</name>
</gene>
<dbReference type="Gene3D" id="3.40.190.10">
    <property type="entry name" value="Periplasmic binding protein-like II"/>
    <property type="match status" value="2"/>
</dbReference>
<dbReference type="GO" id="GO:0016301">
    <property type="term" value="F:kinase activity"/>
    <property type="evidence" value="ECO:0007669"/>
    <property type="project" value="UniProtKB-KW"/>
</dbReference>
<organism evidence="3 4">
    <name type="scientific">Nitratireductor aquibiodomus</name>
    <dbReference type="NCBI Taxonomy" id="204799"/>
    <lineage>
        <taxon>Bacteria</taxon>
        <taxon>Pseudomonadati</taxon>
        <taxon>Pseudomonadota</taxon>
        <taxon>Alphaproteobacteria</taxon>
        <taxon>Hyphomicrobiales</taxon>
        <taxon>Phyllobacteriaceae</taxon>
        <taxon>Nitratireductor</taxon>
    </lineage>
</organism>
<reference evidence="4" key="1">
    <citation type="submission" date="2016-10" db="EMBL/GenBank/DDBJ databases">
        <authorList>
            <person name="Varghese N."/>
            <person name="Submissions S."/>
        </authorList>
    </citation>
    <scope>NUCLEOTIDE SEQUENCE [LARGE SCALE GENOMIC DNA]</scope>
    <source>
        <strain evidence="4">ES.061</strain>
    </source>
</reference>
<evidence type="ECO:0000256" key="2">
    <source>
        <dbReference type="SAM" id="SignalP"/>
    </source>
</evidence>
<evidence type="ECO:0000313" key="3">
    <source>
        <dbReference type="EMBL" id="SEB35362.1"/>
    </source>
</evidence>
<evidence type="ECO:0000256" key="1">
    <source>
        <dbReference type="ARBA" id="ARBA00022729"/>
    </source>
</evidence>
<keyword evidence="1 2" id="KW-0732">Signal</keyword>
<keyword evidence="3" id="KW-0808">Transferase</keyword>
<dbReference type="SUPFAM" id="SSF53850">
    <property type="entry name" value="Periplasmic binding protein-like II"/>
    <property type="match status" value="1"/>
</dbReference>
<feature type="chain" id="PRO_5011450893" evidence="2">
    <location>
        <begin position="20"/>
        <end position="360"/>
    </location>
</feature>